<keyword evidence="5 9" id="KW-0812">Transmembrane</keyword>
<gene>
    <name evidence="10" type="ORF">P4R38_05035</name>
</gene>
<evidence type="ECO:0000256" key="4">
    <source>
        <dbReference type="ARBA" id="ARBA00022475"/>
    </source>
</evidence>
<comment type="caution">
    <text evidence="10">The sequence shown here is derived from an EMBL/GenBank/DDBJ whole genome shotgun (WGS) entry which is preliminary data.</text>
</comment>
<dbReference type="Pfam" id="PF01594">
    <property type="entry name" value="AI-2E_transport"/>
    <property type="match status" value="1"/>
</dbReference>
<proteinExistence type="inferred from homology"/>
<dbReference type="RefSeq" id="WP_277191297.1">
    <property type="nucleotide sequence ID" value="NZ_JAROAV010000015.1"/>
</dbReference>
<evidence type="ECO:0000256" key="9">
    <source>
        <dbReference type="SAM" id="Phobius"/>
    </source>
</evidence>
<protein>
    <submittedName>
        <fullName evidence="10">AI-2E family transporter</fullName>
    </submittedName>
</protein>
<dbReference type="InterPro" id="IPR002549">
    <property type="entry name" value="AI-2E-like"/>
</dbReference>
<evidence type="ECO:0000256" key="3">
    <source>
        <dbReference type="ARBA" id="ARBA00022448"/>
    </source>
</evidence>
<keyword evidence="4" id="KW-1003">Cell membrane</keyword>
<keyword evidence="6 9" id="KW-1133">Transmembrane helix</keyword>
<dbReference type="Proteomes" id="UP001528912">
    <property type="component" value="Unassembled WGS sequence"/>
</dbReference>
<evidence type="ECO:0000256" key="1">
    <source>
        <dbReference type="ARBA" id="ARBA00004651"/>
    </source>
</evidence>
<keyword evidence="7 9" id="KW-0472">Membrane</keyword>
<dbReference type="PANTHER" id="PTHR21716:SF53">
    <property type="entry name" value="PERMEASE PERM-RELATED"/>
    <property type="match status" value="1"/>
</dbReference>
<evidence type="ECO:0000256" key="5">
    <source>
        <dbReference type="ARBA" id="ARBA00022692"/>
    </source>
</evidence>
<feature type="region of interest" description="Disordered" evidence="8">
    <location>
        <begin position="1"/>
        <end position="22"/>
    </location>
</feature>
<evidence type="ECO:0000313" key="11">
    <source>
        <dbReference type="Proteomes" id="UP001528912"/>
    </source>
</evidence>
<dbReference type="PANTHER" id="PTHR21716">
    <property type="entry name" value="TRANSMEMBRANE PROTEIN"/>
    <property type="match status" value="1"/>
</dbReference>
<feature type="transmembrane region" description="Helical" evidence="9">
    <location>
        <begin position="329"/>
        <end position="360"/>
    </location>
</feature>
<feature type="transmembrane region" description="Helical" evidence="9">
    <location>
        <begin position="263"/>
        <end position="285"/>
    </location>
</feature>
<evidence type="ECO:0000313" key="10">
    <source>
        <dbReference type="EMBL" id="MDF8263609.1"/>
    </source>
</evidence>
<evidence type="ECO:0000256" key="2">
    <source>
        <dbReference type="ARBA" id="ARBA00009773"/>
    </source>
</evidence>
<feature type="region of interest" description="Disordered" evidence="8">
    <location>
        <begin position="376"/>
        <end position="403"/>
    </location>
</feature>
<evidence type="ECO:0000256" key="6">
    <source>
        <dbReference type="ARBA" id="ARBA00022989"/>
    </source>
</evidence>
<name>A0ABT6C3U2_9MICO</name>
<comment type="similarity">
    <text evidence="2">Belongs to the autoinducer-2 exporter (AI-2E) (TC 2.A.86) family.</text>
</comment>
<feature type="transmembrane region" description="Helical" evidence="9">
    <location>
        <begin position="236"/>
        <end position="257"/>
    </location>
</feature>
<feature type="transmembrane region" description="Helical" evidence="9">
    <location>
        <begin position="56"/>
        <end position="77"/>
    </location>
</feature>
<keyword evidence="11" id="KW-1185">Reference proteome</keyword>
<feature type="transmembrane region" description="Helical" evidence="9">
    <location>
        <begin position="170"/>
        <end position="195"/>
    </location>
</feature>
<evidence type="ECO:0000256" key="7">
    <source>
        <dbReference type="ARBA" id="ARBA00023136"/>
    </source>
</evidence>
<evidence type="ECO:0000256" key="8">
    <source>
        <dbReference type="SAM" id="MobiDB-lite"/>
    </source>
</evidence>
<feature type="transmembrane region" description="Helical" evidence="9">
    <location>
        <begin position="89"/>
        <end position="111"/>
    </location>
</feature>
<accession>A0ABT6C3U2</accession>
<dbReference type="EMBL" id="JAROAV010000015">
    <property type="protein sequence ID" value="MDF8263609.1"/>
    <property type="molecule type" value="Genomic_DNA"/>
</dbReference>
<feature type="transmembrane region" description="Helical" evidence="9">
    <location>
        <begin position="292"/>
        <end position="309"/>
    </location>
</feature>
<organism evidence="10 11">
    <name type="scientific">Luteipulveratus flavus</name>
    <dbReference type="NCBI Taxonomy" id="3031728"/>
    <lineage>
        <taxon>Bacteria</taxon>
        <taxon>Bacillati</taxon>
        <taxon>Actinomycetota</taxon>
        <taxon>Actinomycetes</taxon>
        <taxon>Micrococcales</taxon>
        <taxon>Dermacoccaceae</taxon>
        <taxon>Luteipulveratus</taxon>
    </lineage>
</organism>
<comment type="subcellular location">
    <subcellularLocation>
        <location evidence="1">Cell membrane</location>
        <topology evidence="1">Multi-pass membrane protein</topology>
    </subcellularLocation>
</comment>
<keyword evidence="3" id="KW-0813">Transport</keyword>
<sequence>MARRLESQDQPPEPSSPTGVDRGDVISRGLRWTSSWALRTIVVLIALYLLERALAPLWVALLPLILALVISTVLWPVARWLRDRGFPPALAAATSLLGALVVLGGVIVAIATSVANQSEDLANRSIGGVNKLRDWVQGPPLNIRPEQIDDGVKAITDRLRESGAQVAGGVFTGVSAAGAVIVTLLLSLVLTFFMIKDGPRFLPMLRRVTGERAGAHLTELLTRMWNTLSGFIRTQAIVSMVDAVFIGAGLLILRVPLALPLTALTFLGGFIPIVGATVAGALAVLVALVSNGFVTALIVLGIVIAVQQLEGHVLQPVLQSRSMNVHPALVLLGVTVGSATQGIIGAFLAVPVVAVLAVVLRYLGEQVDLRTGAKEASDVSPATPHGEITAKAGEAAYREHSAG</sequence>
<reference evidence="10 11" key="1">
    <citation type="submission" date="2023-03" db="EMBL/GenBank/DDBJ databases">
        <title>YIM 133296 draft genome.</title>
        <authorList>
            <person name="Xiong L."/>
        </authorList>
    </citation>
    <scope>NUCLEOTIDE SEQUENCE [LARGE SCALE GENOMIC DNA]</scope>
    <source>
        <strain evidence="10 11">YIM 133296</strain>
    </source>
</reference>
<feature type="transmembrane region" description="Helical" evidence="9">
    <location>
        <begin position="32"/>
        <end position="50"/>
    </location>
</feature>